<evidence type="ECO:0000256" key="2">
    <source>
        <dbReference type="ARBA" id="ARBA00010849"/>
    </source>
</evidence>
<gene>
    <name evidence="5" type="primary">SDC1</name>
    <name evidence="5" type="ORF">TWF730_009102</name>
</gene>
<dbReference type="InterPro" id="IPR049629">
    <property type="entry name" value="DPY30_SDC1_DD"/>
</dbReference>
<sequence>MMADPMDTDQQQQLPIEQSLEGVLFPTSTSTPPPNTTTATTTARQFSRLSHPPPPIDSPVLSAAQTPSKPSPPNMSMGGGSNVGTPTPSAMTPMPSAAITTVNLGGGGGGANGKGAVMGDGRGAGAPVRQYLNQFVTPHLLEGMKIIARDQPANPLEALGRYLLQQSQIYENATSSGIGYNQDGGIGIGIGVGTPRAEVKMEDTA</sequence>
<dbReference type="CDD" id="cd22965">
    <property type="entry name" value="DD_DPY30_SDC1"/>
    <property type="match status" value="1"/>
</dbReference>
<feature type="compositionally biased region" description="Low complexity" evidence="4">
    <location>
        <begin position="26"/>
        <end position="43"/>
    </location>
</feature>
<evidence type="ECO:0000256" key="3">
    <source>
        <dbReference type="ARBA" id="ARBA00023242"/>
    </source>
</evidence>
<dbReference type="EMBL" id="JAVHNS010000006">
    <property type="protein sequence ID" value="KAK6352272.1"/>
    <property type="molecule type" value="Genomic_DNA"/>
</dbReference>
<dbReference type="InterPro" id="IPR007858">
    <property type="entry name" value="Dpy-30_motif"/>
</dbReference>
<organism evidence="5 6">
    <name type="scientific">Orbilia blumenaviensis</name>
    <dbReference type="NCBI Taxonomy" id="1796055"/>
    <lineage>
        <taxon>Eukaryota</taxon>
        <taxon>Fungi</taxon>
        <taxon>Dikarya</taxon>
        <taxon>Ascomycota</taxon>
        <taxon>Pezizomycotina</taxon>
        <taxon>Orbiliomycetes</taxon>
        <taxon>Orbiliales</taxon>
        <taxon>Orbiliaceae</taxon>
        <taxon>Orbilia</taxon>
    </lineage>
</organism>
<dbReference type="Gene3D" id="1.20.890.10">
    <property type="entry name" value="cAMP-dependent protein kinase regulatory subunit, dimerization-anchoring domain"/>
    <property type="match status" value="1"/>
</dbReference>
<evidence type="ECO:0000313" key="6">
    <source>
        <dbReference type="Proteomes" id="UP001373714"/>
    </source>
</evidence>
<name>A0AAV9V0M9_9PEZI</name>
<protein>
    <submittedName>
        <fullName evidence="5">COMPASS (Complex proteins associated with Set1p) component</fullName>
    </submittedName>
</protein>
<dbReference type="Pfam" id="PF05186">
    <property type="entry name" value="Dpy-30"/>
    <property type="match status" value="1"/>
</dbReference>
<reference evidence="5 6" key="1">
    <citation type="submission" date="2019-10" db="EMBL/GenBank/DDBJ databases">
        <authorList>
            <person name="Palmer J.M."/>
        </authorList>
    </citation>
    <scope>NUCLEOTIDE SEQUENCE [LARGE SCALE GENOMIC DNA]</scope>
    <source>
        <strain evidence="5 6">TWF730</strain>
    </source>
</reference>
<comment type="caution">
    <text evidence="5">The sequence shown here is derived from an EMBL/GenBank/DDBJ whole genome shotgun (WGS) entry which is preliminary data.</text>
</comment>
<feature type="compositionally biased region" description="Low complexity" evidence="4">
    <location>
        <begin position="85"/>
        <end position="98"/>
    </location>
</feature>
<dbReference type="GO" id="GO:0005634">
    <property type="term" value="C:nucleus"/>
    <property type="evidence" value="ECO:0007669"/>
    <property type="project" value="UniProtKB-SubCell"/>
</dbReference>
<keyword evidence="3" id="KW-0539">Nucleus</keyword>
<evidence type="ECO:0000256" key="4">
    <source>
        <dbReference type="SAM" id="MobiDB-lite"/>
    </source>
</evidence>
<comment type="subcellular location">
    <subcellularLocation>
        <location evidence="1">Nucleus</location>
    </subcellularLocation>
</comment>
<keyword evidence="6" id="KW-1185">Reference proteome</keyword>
<evidence type="ECO:0000256" key="1">
    <source>
        <dbReference type="ARBA" id="ARBA00004123"/>
    </source>
</evidence>
<dbReference type="AlphaFoldDB" id="A0AAV9V0M9"/>
<dbReference type="Proteomes" id="UP001373714">
    <property type="component" value="Unassembled WGS sequence"/>
</dbReference>
<feature type="region of interest" description="Disordered" evidence="4">
    <location>
        <begin position="1"/>
        <end position="101"/>
    </location>
</feature>
<proteinExistence type="inferred from homology"/>
<accession>A0AAV9V0M9</accession>
<comment type="similarity">
    <text evidence="2">Belongs to the dpy-30 family.</text>
</comment>
<evidence type="ECO:0000313" key="5">
    <source>
        <dbReference type="EMBL" id="KAK6352272.1"/>
    </source>
</evidence>